<evidence type="ECO:0000313" key="3">
    <source>
        <dbReference type="Proteomes" id="UP000823388"/>
    </source>
</evidence>
<accession>A0A8T0R6W9</accession>
<dbReference type="PANTHER" id="PTHR35218:SF9">
    <property type="entry name" value="ENDONUCLEASE_EXONUCLEASE_PHOSPHATASE DOMAIN-CONTAINING PROTEIN"/>
    <property type="match status" value="1"/>
</dbReference>
<name>A0A8T0R6W9_PANVG</name>
<gene>
    <name evidence="2" type="ORF">PVAP13_6KG022966</name>
</gene>
<keyword evidence="3" id="KW-1185">Reference proteome</keyword>
<dbReference type="InterPro" id="IPR005135">
    <property type="entry name" value="Endo/exonuclease/phosphatase"/>
</dbReference>
<reference evidence="2" key="1">
    <citation type="submission" date="2020-05" db="EMBL/GenBank/DDBJ databases">
        <title>WGS assembly of Panicum virgatum.</title>
        <authorList>
            <person name="Lovell J.T."/>
            <person name="Jenkins J."/>
            <person name="Shu S."/>
            <person name="Juenger T.E."/>
            <person name="Schmutz J."/>
        </authorList>
    </citation>
    <scope>NUCLEOTIDE SEQUENCE</scope>
    <source>
        <strain evidence="2">AP13</strain>
    </source>
</reference>
<dbReference type="Gene3D" id="3.60.10.10">
    <property type="entry name" value="Endonuclease/exonuclease/phosphatase"/>
    <property type="match status" value="1"/>
</dbReference>
<feature type="non-terminal residue" evidence="2">
    <location>
        <position position="1"/>
    </location>
</feature>
<dbReference type="EMBL" id="CM029047">
    <property type="protein sequence ID" value="KAG2581284.1"/>
    <property type="molecule type" value="Genomic_DNA"/>
</dbReference>
<organism evidence="2 3">
    <name type="scientific">Panicum virgatum</name>
    <name type="common">Blackwell switchgrass</name>
    <dbReference type="NCBI Taxonomy" id="38727"/>
    <lineage>
        <taxon>Eukaryota</taxon>
        <taxon>Viridiplantae</taxon>
        <taxon>Streptophyta</taxon>
        <taxon>Embryophyta</taxon>
        <taxon>Tracheophyta</taxon>
        <taxon>Spermatophyta</taxon>
        <taxon>Magnoliopsida</taxon>
        <taxon>Liliopsida</taxon>
        <taxon>Poales</taxon>
        <taxon>Poaceae</taxon>
        <taxon>PACMAD clade</taxon>
        <taxon>Panicoideae</taxon>
        <taxon>Panicodae</taxon>
        <taxon>Paniceae</taxon>
        <taxon>Panicinae</taxon>
        <taxon>Panicum</taxon>
        <taxon>Panicum sect. Hiantes</taxon>
    </lineage>
</organism>
<feature type="non-terminal residue" evidence="2">
    <location>
        <position position="188"/>
    </location>
</feature>
<evidence type="ECO:0000313" key="2">
    <source>
        <dbReference type="EMBL" id="KAG2581284.1"/>
    </source>
</evidence>
<evidence type="ECO:0000259" key="1">
    <source>
        <dbReference type="Pfam" id="PF03372"/>
    </source>
</evidence>
<feature type="domain" description="Endonuclease/exonuclease/phosphatase" evidence="1">
    <location>
        <begin position="4"/>
        <end position="159"/>
    </location>
</feature>
<dbReference type="SUPFAM" id="SSF56219">
    <property type="entry name" value="DNase I-like"/>
    <property type="match status" value="1"/>
</dbReference>
<dbReference type="PANTHER" id="PTHR35218">
    <property type="entry name" value="RNASE H DOMAIN-CONTAINING PROTEIN"/>
    <property type="match status" value="1"/>
</dbReference>
<dbReference type="Proteomes" id="UP000823388">
    <property type="component" value="Chromosome 6K"/>
</dbReference>
<dbReference type="Pfam" id="PF03372">
    <property type="entry name" value="Exo_endo_phos"/>
    <property type="match status" value="1"/>
</dbReference>
<protein>
    <recommendedName>
        <fullName evidence="1">Endonuclease/exonuclease/phosphatase domain-containing protein</fullName>
    </recommendedName>
</protein>
<sequence>VICWNVRGLNSAARCLTVHEFLSSTSCHVACFQETKLSNFDNHLATFLGGYRLDNFAYKPAAGTRGGILLLWNSNFMDLQNISIRRFSISAMVTLIDSNISFLMTAVYGPTRDLLKPAFLRELRRCKPDEGSKWLLLGDFNLIYRARDKNNRNHNQSRMRQFRAALNSCKLREIHLQNRKYTWSNERR</sequence>
<dbReference type="AlphaFoldDB" id="A0A8T0R6W9"/>
<dbReference type="GO" id="GO:0003824">
    <property type="term" value="F:catalytic activity"/>
    <property type="evidence" value="ECO:0007669"/>
    <property type="project" value="InterPro"/>
</dbReference>
<proteinExistence type="predicted"/>
<comment type="caution">
    <text evidence="2">The sequence shown here is derived from an EMBL/GenBank/DDBJ whole genome shotgun (WGS) entry which is preliminary data.</text>
</comment>
<dbReference type="InterPro" id="IPR036691">
    <property type="entry name" value="Endo/exonu/phosph_ase_sf"/>
</dbReference>